<dbReference type="GO" id="GO:0046872">
    <property type="term" value="F:metal ion binding"/>
    <property type="evidence" value="ECO:0007669"/>
    <property type="project" value="UniProtKB-KW"/>
</dbReference>
<dbReference type="PANTHER" id="PTHR20883">
    <property type="entry name" value="PHYTANOYL-COA DIOXYGENASE DOMAIN CONTAINING 1"/>
    <property type="match status" value="1"/>
</dbReference>
<name>A0A813G9R8_POLGL</name>
<reference evidence="5" key="1">
    <citation type="submission" date="2021-02" db="EMBL/GenBank/DDBJ databases">
        <authorList>
            <person name="Dougan E. K."/>
            <person name="Rhodes N."/>
            <person name="Thang M."/>
            <person name="Chan C."/>
        </authorList>
    </citation>
    <scope>NUCLEOTIDE SEQUENCE</scope>
</reference>
<accession>A0A813G9R8</accession>
<sequence length="372" mass="41388">MHLPDSPFVSLSPSNSLYSGSAHDPETWTLAQQQRQQQQQQQQQQRQQQQRQQQQPQQQQQQQQQQHPQQQQQHQHQQQQQQPMDLAQSLKQKGYAELPGFASRSEVAALRERAEQLVDDFDLSTLPSQAAENAELAGLCQNCAVSGASPAEYFAASARSVRCFFEASAFDASGALRCEKRQAVAKIGHALHDLDEVFRQFTRADGRYARVLASAGYARPVPVQSMLMFKQPAFDNEVSAHQDSTYLFTEPISTIGCWLAMEDADDENGCLQVSPESHHAGVSRRMVLAPETGSQAATCFRGEAHEPPEDTYVSLPVQAGDAVLFVGSLWHRSGKNRGSKARLAYTVHVVEGDAHYSAENWLQPGSLPFEPF</sequence>
<keyword evidence="6" id="KW-1185">Reference proteome</keyword>
<dbReference type="SUPFAM" id="SSF51197">
    <property type="entry name" value="Clavaminate synthase-like"/>
    <property type="match status" value="1"/>
</dbReference>
<feature type="compositionally biased region" description="Low complexity" evidence="4">
    <location>
        <begin position="32"/>
        <end position="83"/>
    </location>
</feature>
<dbReference type="InterPro" id="IPR008775">
    <property type="entry name" value="Phytyl_CoA_dOase-like"/>
</dbReference>
<evidence type="ECO:0000256" key="1">
    <source>
        <dbReference type="ARBA" id="ARBA00001962"/>
    </source>
</evidence>
<comment type="cofactor">
    <cofactor evidence="1">
        <name>Fe cation</name>
        <dbReference type="ChEBI" id="CHEBI:24875"/>
    </cofactor>
</comment>
<dbReference type="SUPFAM" id="SSF81995">
    <property type="entry name" value="beta-sandwich domain of Sec23/24"/>
    <property type="match status" value="1"/>
</dbReference>
<evidence type="ECO:0000313" key="5">
    <source>
        <dbReference type="EMBL" id="CAE8623797.1"/>
    </source>
</evidence>
<dbReference type="Proteomes" id="UP000654075">
    <property type="component" value="Unassembled WGS sequence"/>
</dbReference>
<dbReference type="OMA" id="TRNIMAP"/>
<feature type="compositionally biased region" description="Low complexity" evidence="4">
    <location>
        <begin position="10"/>
        <end position="21"/>
    </location>
</feature>
<protein>
    <recommendedName>
        <fullName evidence="7">Phytanoyl-CoA dioxygenase</fullName>
    </recommendedName>
</protein>
<organism evidence="5 6">
    <name type="scientific">Polarella glacialis</name>
    <name type="common">Dinoflagellate</name>
    <dbReference type="NCBI Taxonomy" id="89957"/>
    <lineage>
        <taxon>Eukaryota</taxon>
        <taxon>Sar</taxon>
        <taxon>Alveolata</taxon>
        <taxon>Dinophyceae</taxon>
        <taxon>Suessiales</taxon>
        <taxon>Suessiaceae</taxon>
        <taxon>Polarella</taxon>
    </lineage>
</organism>
<dbReference type="Pfam" id="PF05721">
    <property type="entry name" value="PhyH"/>
    <property type="match status" value="1"/>
</dbReference>
<keyword evidence="3" id="KW-0408">Iron</keyword>
<evidence type="ECO:0000313" key="6">
    <source>
        <dbReference type="Proteomes" id="UP000654075"/>
    </source>
</evidence>
<gene>
    <name evidence="5" type="ORF">PGLA1383_LOCUS41011</name>
</gene>
<evidence type="ECO:0000256" key="2">
    <source>
        <dbReference type="ARBA" id="ARBA00022723"/>
    </source>
</evidence>
<dbReference type="EMBL" id="CAJNNV010028242">
    <property type="protein sequence ID" value="CAE8623797.1"/>
    <property type="molecule type" value="Genomic_DNA"/>
</dbReference>
<comment type="caution">
    <text evidence="5">The sequence shown here is derived from an EMBL/GenBank/DDBJ whole genome shotgun (WGS) entry which is preliminary data.</text>
</comment>
<evidence type="ECO:0008006" key="7">
    <source>
        <dbReference type="Google" id="ProtNLM"/>
    </source>
</evidence>
<evidence type="ECO:0000256" key="4">
    <source>
        <dbReference type="SAM" id="MobiDB-lite"/>
    </source>
</evidence>
<keyword evidence="2" id="KW-0479">Metal-binding</keyword>
<dbReference type="PANTHER" id="PTHR20883:SF15">
    <property type="entry name" value="PHYTANOYL-COA DIOXYGENASE DOMAIN-CONTAINING PROTEIN 1"/>
    <property type="match status" value="1"/>
</dbReference>
<dbReference type="OrthoDB" id="445007at2759"/>
<dbReference type="AlphaFoldDB" id="A0A813G9R8"/>
<dbReference type="Gene3D" id="2.60.120.620">
    <property type="entry name" value="q2cbj1_9rhob like domain"/>
    <property type="match status" value="1"/>
</dbReference>
<evidence type="ECO:0000256" key="3">
    <source>
        <dbReference type="ARBA" id="ARBA00023004"/>
    </source>
</evidence>
<proteinExistence type="predicted"/>
<feature type="region of interest" description="Disordered" evidence="4">
    <location>
        <begin position="1"/>
        <end position="86"/>
    </location>
</feature>